<dbReference type="InterPro" id="IPR003331">
    <property type="entry name" value="UDP_GlcNAc_Epimerase_2_dom"/>
</dbReference>
<dbReference type="SUPFAM" id="SSF53756">
    <property type="entry name" value="UDP-Glycosyltransferase/glycogen phosphorylase"/>
    <property type="match status" value="1"/>
</dbReference>
<dbReference type="PANTHER" id="PTHR43174:SF3">
    <property type="entry name" value="UDP-N-ACETYLGLUCOSAMINE 2-EPIMERASE"/>
    <property type="match status" value="1"/>
</dbReference>
<protein>
    <submittedName>
        <fullName evidence="2">GDP/UDP-N,N'-diacetylbacillosamine 2-epimerase (Hydrolysing)</fullName>
    </submittedName>
</protein>
<evidence type="ECO:0000313" key="3">
    <source>
        <dbReference type="Proteomes" id="UP000242520"/>
    </source>
</evidence>
<dbReference type="PANTHER" id="PTHR43174">
    <property type="entry name" value="UDP-N-ACETYLGLUCOSAMINE 2-EPIMERASE"/>
    <property type="match status" value="1"/>
</dbReference>
<accession>A0A1M5R1G3</accession>
<dbReference type="RefSeq" id="WP_072724617.1">
    <property type="nucleotide sequence ID" value="NZ_FQXH01000010.1"/>
</dbReference>
<dbReference type="InterPro" id="IPR029767">
    <property type="entry name" value="WecB-like"/>
</dbReference>
<dbReference type="NCBIfam" id="TIGR03568">
    <property type="entry name" value="NeuC_NnaA"/>
    <property type="match status" value="1"/>
</dbReference>
<feature type="domain" description="UDP-N-acetylglucosamine 2-epimerase" evidence="1">
    <location>
        <begin position="22"/>
        <end position="366"/>
    </location>
</feature>
<dbReference type="GO" id="GO:0004553">
    <property type="term" value="F:hydrolase activity, hydrolyzing O-glycosyl compounds"/>
    <property type="evidence" value="ECO:0007669"/>
    <property type="project" value="InterPro"/>
</dbReference>
<dbReference type="InterPro" id="IPR020004">
    <property type="entry name" value="UDP-GlcNAc_Epase"/>
</dbReference>
<dbReference type="OrthoDB" id="9803238at2"/>
<organism evidence="2 3">
    <name type="scientific">Tepidibacter thalassicus DSM 15285</name>
    <dbReference type="NCBI Taxonomy" id="1123350"/>
    <lineage>
        <taxon>Bacteria</taxon>
        <taxon>Bacillati</taxon>
        <taxon>Bacillota</taxon>
        <taxon>Clostridia</taxon>
        <taxon>Peptostreptococcales</taxon>
        <taxon>Peptostreptococcaceae</taxon>
        <taxon>Tepidibacter</taxon>
    </lineage>
</organism>
<evidence type="ECO:0000313" key="2">
    <source>
        <dbReference type="EMBL" id="SHH20267.1"/>
    </source>
</evidence>
<name>A0A1M5R1G3_9FIRM</name>
<dbReference type="Pfam" id="PF02350">
    <property type="entry name" value="Epimerase_2"/>
    <property type="match status" value="1"/>
</dbReference>
<evidence type="ECO:0000259" key="1">
    <source>
        <dbReference type="Pfam" id="PF02350"/>
    </source>
</evidence>
<dbReference type="EMBL" id="FQXH01000010">
    <property type="protein sequence ID" value="SHH20267.1"/>
    <property type="molecule type" value="Genomic_DNA"/>
</dbReference>
<sequence length="384" mass="43542">MRKIVVVTGTRAEYGLLYNTMKEIENHRELELYLIVTGNHLSKEHGYTIDDIKKDGFKVEESINIIFETDSRESIAKSMALLMSNLSQTFLRINPDILLILGDRYEIFASAATAMAMNIPIAHISGGEITEGAIDEQIRHAITKMAHIHFPGNKYYAENIRKMGEESWRIYNVGDPGIENIKNMKFYSSEELKQYFGFKVDRETLLVTFHPVTLEIDDLKYQMDNLIEALDVLNKKTIITYPNSDSGGKYIIDRLEYFKTKNKNIHVYKSLGSRRYLSTMKLCGVVAGNSSSAIVEAPYLKIPAVDIGNRQKGRLKAENIISCGYDKEEIIKAVNRALSDEFREIAKNTKSIYGEGNTSKEIVDILSKIEIGEKLLKKKLVFGG</sequence>
<dbReference type="Proteomes" id="UP000242520">
    <property type="component" value="Unassembled WGS sequence"/>
</dbReference>
<dbReference type="AlphaFoldDB" id="A0A1M5R1G3"/>
<gene>
    <name evidence="2" type="ORF">SAMN02744040_01202</name>
</gene>
<dbReference type="STRING" id="1123350.SAMN02744040_01202"/>
<dbReference type="CDD" id="cd03786">
    <property type="entry name" value="GTB_UDP-GlcNAc_2-Epimerase"/>
    <property type="match status" value="1"/>
</dbReference>
<reference evidence="3" key="1">
    <citation type="submission" date="2016-11" db="EMBL/GenBank/DDBJ databases">
        <authorList>
            <person name="Varghese N."/>
            <person name="Submissions S."/>
        </authorList>
    </citation>
    <scope>NUCLEOTIDE SEQUENCE [LARGE SCALE GENOMIC DNA]</scope>
    <source>
        <strain evidence="3">DSM 15285</strain>
    </source>
</reference>
<proteinExistence type="predicted"/>
<dbReference type="Gene3D" id="3.40.50.2000">
    <property type="entry name" value="Glycogen Phosphorylase B"/>
    <property type="match status" value="2"/>
</dbReference>
<keyword evidence="3" id="KW-1185">Reference proteome</keyword>
<dbReference type="GO" id="GO:0006047">
    <property type="term" value="P:UDP-N-acetylglucosamine metabolic process"/>
    <property type="evidence" value="ECO:0007669"/>
    <property type="project" value="InterPro"/>
</dbReference>